<dbReference type="KEGG" id="vg:65112868"/>
<dbReference type="Pfam" id="PF25682">
    <property type="entry name" value="Phage_VG64"/>
    <property type="match status" value="1"/>
</dbReference>
<evidence type="ECO:0000313" key="1">
    <source>
        <dbReference type="EMBL" id="AWD90435.1"/>
    </source>
</evidence>
<organism evidence="1 2">
    <name type="scientific">Erwinia phage Cronus</name>
    <dbReference type="NCBI Taxonomy" id="2163633"/>
    <lineage>
        <taxon>Viruses</taxon>
        <taxon>Duplodnaviria</taxon>
        <taxon>Heunggongvirae</taxon>
        <taxon>Uroviricota</taxon>
        <taxon>Caudoviricetes</taxon>
        <taxon>Pantevenvirales</taxon>
        <taxon>Straboviridae</taxon>
        <taxon>Tevenvirinae</taxon>
        <taxon>Risoevirus</taxon>
        <taxon>Risoevirus cronus</taxon>
        <taxon>Roskildevirus cronus</taxon>
    </lineage>
</organism>
<reference evidence="1" key="1">
    <citation type="submission" date="2018-03" db="EMBL/GenBank/DDBJ databases">
        <title>Phage therapy in agriculture - a green tech approach to combat plant pathogenic bacteria.</title>
        <authorList>
            <person name="Carstens A.B."/>
            <person name="Djurhuus A.M."/>
            <person name="Hansen L.H."/>
        </authorList>
    </citation>
    <scope>NUCLEOTIDE SEQUENCE [LARGE SCALE GENOMIC DNA]</scope>
</reference>
<protein>
    <recommendedName>
        <fullName evidence="3">Lipoprotein</fullName>
    </recommendedName>
</protein>
<name>A0A2S1GM25_9CAUD</name>
<proteinExistence type="predicted"/>
<dbReference type="InterPro" id="IPR058243">
    <property type="entry name" value="Phage_VG64"/>
</dbReference>
<evidence type="ECO:0000313" key="2">
    <source>
        <dbReference type="Proteomes" id="UP000246316"/>
    </source>
</evidence>
<dbReference type="GeneID" id="65112868"/>
<dbReference type="RefSeq" id="YP_010095234.1">
    <property type="nucleotide sequence ID" value="NC_055743.1"/>
</dbReference>
<dbReference type="PROSITE" id="PS51257">
    <property type="entry name" value="PROKAR_LIPOPROTEIN"/>
    <property type="match status" value="1"/>
</dbReference>
<dbReference type="EMBL" id="MH059636">
    <property type="protein sequence ID" value="AWD90435.1"/>
    <property type="molecule type" value="Genomic_DNA"/>
</dbReference>
<accession>A0A2S1GM25</accession>
<dbReference type="Proteomes" id="UP000246316">
    <property type="component" value="Segment"/>
</dbReference>
<keyword evidence="2" id="KW-1185">Reference proteome</keyword>
<sequence length="137" mass="15290">MKKWHSKFNTAIASLAILVSAATLIGCEKAADVASRNLSTASDNFEVSRRFVFYNGITGDYVLSIEGLCSKDNSSTDHTLGVVCKVGPNEYKKHMLGLSDNVTWFMEQVQPSTVSTYYYRVQFRPQTIVPDIRVDVK</sequence>
<evidence type="ECO:0008006" key="3">
    <source>
        <dbReference type="Google" id="ProtNLM"/>
    </source>
</evidence>